<evidence type="ECO:0000313" key="3">
    <source>
        <dbReference type="Proteomes" id="UP000433876"/>
    </source>
</evidence>
<evidence type="ECO:0000256" key="1">
    <source>
        <dbReference type="SAM" id="MobiDB-lite"/>
    </source>
</evidence>
<sequence>MPSSKKKTKTTAPYKTETVGCRSTAPGQPGALAGVSYTELFTHALQGFEDSQFSPVLKAIQFEDWEQLPTHTVAVRRGDLANPDARCDKNDLVVKEKYYGLIWNW</sequence>
<name>A0A8S8ZLZ3_SORMA</name>
<accession>A0A8S8ZLZ3</accession>
<evidence type="ECO:0000313" key="2">
    <source>
        <dbReference type="EMBL" id="KAA8631807.1"/>
    </source>
</evidence>
<reference evidence="2 3" key="1">
    <citation type="submission" date="2017-07" db="EMBL/GenBank/DDBJ databases">
        <title>Genome sequence of the Sordaria macrospora wild type strain R19027.</title>
        <authorList>
            <person name="Nowrousian M."/>
            <person name="Teichert I."/>
            <person name="Kueck U."/>
        </authorList>
    </citation>
    <scope>NUCLEOTIDE SEQUENCE [LARGE SCALE GENOMIC DNA]</scope>
    <source>
        <strain evidence="2 3">R19027</strain>
        <tissue evidence="2">Mycelium</tissue>
    </source>
</reference>
<dbReference type="EMBL" id="NMPR01000068">
    <property type="protein sequence ID" value="KAA8631807.1"/>
    <property type="molecule type" value="Genomic_DNA"/>
</dbReference>
<proteinExistence type="predicted"/>
<feature type="region of interest" description="Disordered" evidence="1">
    <location>
        <begin position="1"/>
        <end position="25"/>
    </location>
</feature>
<organism evidence="2 3">
    <name type="scientific">Sordaria macrospora</name>
    <dbReference type="NCBI Taxonomy" id="5147"/>
    <lineage>
        <taxon>Eukaryota</taxon>
        <taxon>Fungi</taxon>
        <taxon>Dikarya</taxon>
        <taxon>Ascomycota</taxon>
        <taxon>Pezizomycotina</taxon>
        <taxon>Sordariomycetes</taxon>
        <taxon>Sordariomycetidae</taxon>
        <taxon>Sordariales</taxon>
        <taxon>Sordariaceae</taxon>
        <taxon>Sordaria</taxon>
    </lineage>
</organism>
<dbReference type="AlphaFoldDB" id="A0A8S8ZLZ3"/>
<protein>
    <submittedName>
        <fullName evidence="2">Uncharacterized protein</fullName>
    </submittedName>
</protein>
<gene>
    <name evidence="2" type="ORF">SMACR_09147</name>
</gene>
<comment type="caution">
    <text evidence="2">The sequence shown here is derived from an EMBL/GenBank/DDBJ whole genome shotgun (WGS) entry which is preliminary data.</text>
</comment>
<dbReference type="Proteomes" id="UP000433876">
    <property type="component" value="Unassembled WGS sequence"/>
</dbReference>
<dbReference type="VEuPathDB" id="FungiDB:SMAC_09147"/>